<dbReference type="Gene3D" id="1.10.260.40">
    <property type="entry name" value="lambda repressor-like DNA-binding domains"/>
    <property type="match status" value="1"/>
</dbReference>
<dbReference type="GeneID" id="28801470"/>
<dbReference type="GO" id="GO:0003677">
    <property type="term" value="F:DNA binding"/>
    <property type="evidence" value="ECO:0007669"/>
    <property type="project" value="InterPro"/>
</dbReference>
<dbReference type="Pfam" id="PF01381">
    <property type="entry name" value="HTH_3"/>
    <property type="match status" value="1"/>
</dbReference>
<feature type="region of interest" description="Disordered" evidence="1">
    <location>
        <begin position="81"/>
        <end position="105"/>
    </location>
</feature>
<dbReference type="InterPro" id="IPR010982">
    <property type="entry name" value="Lambda_DNA-bd_dom_sf"/>
</dbReference>
<dbReference type="SMART" id="SM00530">
    <property type="entry name" value="HTH_XRE"/>
    <property type="match status" value="1"/>
</dbReference>
<reference evidence="4" key="1">
    <citation type="submission" date="2016-03" db="EMBL/GenBank/DDBJ databases">
        <authorList>
            <person name="Ploux O."/>
        </authorList>
    </citation>
    <scope>NUCLEOTIDE SEQUENCE [LARGE SCALE GENOMIC DNA]</scope>
</reference>
<dbReference type="CDD" id="cd00093">
    <property type="entry name" value="HTH_XRE"/>
    <property type="match status" value="1"/>
</dbReference>
<evidence type="ECO:0000313" key="4">
    <source>
        <dbReference type="Proteomes" id="UP000202089"/>
    </source>
</evidence>
<dbReference type="SUPFAM" id="SSF47413">
    <property type="entry name" value="lambda repressor-like DNA-binding domains"/>
    <property type="match status" value="1"/>
</dbReference>
<feature type="domain" description="HTH cro/C1-type" evidence="2">
    <location>
        <begin position="26"/>
        <end position="80"/>
    </location>
</feature>
<dbReference type="Proteomes" id="UP000202089">
    <property type="component" value="Segment"/>
</dbReference>
<evidence type="ECO:0000256" key="1">
    <source>
        <dbReference type="SAM" id="MobiDB-lite"/>
    </source>
</evidence>
<protein>
    <submittedName>
        <fullName evidence="3">Immunity repressor</fullName>
    </submittedName>
</protein>
<sequence>MCRYGLFMTTAQQRGVIPTLTESQRLTVARQYVGLSQTEFATMLGVSTATVQRAESGVTRPRRTTFMAWSMATGVDLHWLETGEAPSPDGDGASQGCAIRDSNPEPADRLLSLVAA</sequence>
<name>A0A166YGX1_9CAUD</name>
<dbReference type="KEGG" id="vg:28801470"/>
<proteinExistence type="predicted"/>
<dbReference type="OrthoDB" id="27712at10239"/>
<dbReference type="RefSeq" id="YP_009274031.1">
    <property type="nucleotide sequence ID" value="NC_030912.1"/>
</dbReference>
<accession>A0A166YGX1</accession>
<organism evidence="3 4">
    <name type="scientific">Gordonia phage McGonagall</name>
    <dbReference type="NCBI Taxonomy" id="1838072"/>
    <lineage>
        <taxon>Viruses</taxon>
        <taxon>Duplodnaviria</taxon>
        <taxon>Heunggongvirae</taxon>
        <taxon>Uroviricota</taxon>
        <taxon>Caudoviricetes</taxon>
        <taxon>Mcgonagallvirus</taxon>
        <taxon>Mcgonagallvirus macgonagall</taxon>
    </lineage>
</organism>
<evidence type="ECO:0000313" key="3">
    <source>
        <dbReference type="EMBL" id="ANA87597.1"/>
    </source>
</evidence>
<evidence type="ECO:0000259" key="2">
    <source>
        <dbReference type="PROSITE" id="PS50943"/>
    </source>
</evidence>
<dbReference type="InterPro" id="IPR001387">
    <property type="entry name" value="Cro/C1-type_HTH"/>
</dbReference>
<keyword evidence="4" id="KW-1185">Reference proteome</keyword>
<dbReference type="PROSITE" id="PS50943">
    <property type="entry name" value="HTH_CROC1"/>
    <property type="match status" value="1"/>
</dbReference>
<dbReference type="EMBL" id="KU998255">
    <property type="protein sequence ID" value="ANA87597.1"/>
    <property type="molecule type" value="Genomic_DNA"/>
</dbReference>
<gene>
    <name evidence="3" type="primary">19</name>
    <name evidence="3" type="ORF">MCGONAGALL_19</name>
</gene>